<organism evidence="2 3">
    <name type="scientific">Ignelater luminosus</name>
    <name type="common">Cucubano</name>
    <name type="synonym">Pyrophorus luminosus</name>
    <dbReference type="NCBI Taxonomy" id="2038154"/>
    <lineage>
        <taxon>Eukaryota</taxon>
        <taxon>Metazoa</taxon>
        <taxon>Ecdysozoa</taxon>
        <taxon>Arthropoda</taxon>
        <taxon>Hexapoda</taxon>
        <taxon>Insecta</taxon>
        <taxon>Pterygota</taxon>
        <taxon>Neoptera</taxon>
        <taxon>Endopterygota</taxon>
        <taxon>Coleoptera</taxon>
        <taxon>Polyphaga</taxon>
        <taxon>Elateriformia</taxon>
        <taxon>Elateroidea</taxon>
        <taxon>Elateridae</taxon>
        <taxon>Agrypninae</taxon>
        <taxon>Pyrophorini</taxon>
        <taxon>Ignelater</taxon>
    </lineage>
</organism>
<gene>
    <name evidence="2" type="ORF">ILUMI_09426</name>
</gene>
<proteinExistence type="predicted"/>
<name>A0A8K0GFZ9_IGNLU</name>
<evidence type="ECO:0000259" key="1">
    <source>
        <dbReference type="Pfam" id="PF07727"/>
    </source>
</evidence>
<dbReference type="InterPro" id="IPR050951">
    <property type="entry name" value="Retrovirus_Pol_polyprotein"/>
</dbReference>
<accession>A0A8K0GFZ9</accession>
<dbReference type="GO" id="GO:0003676">
    <property type="term" value="F:nucleic acid binding"/>
    <property type="evidence" value="ECO:0007669"/>
    <property type="project" value="InterPro"/>
</dbReference>
<dbReference type="OrthoDB" id="6780134at2759"/>
<sequence length="350" mass="39746">MARSKNYFLTYQPLPVPKPIKLGDSSLIYAYGEGTINVEIKVDGVWKKNHLESVWYIIGNRWVLRIKTRPGGSIERFKARLVAKGYFQKVGIDYEEAFSPVARFDTLCTMLSIAASEQLQRHPATNGLAERTVQTFKYKLKTMLKTEKGLIEELVQKFLFRCHSTPLVNDKTQTEVHFGRILRPKLHILKPAPPRNKPEPLEVRRIFSPSQRVLSRNNIGKQKWRLGTIVRKLGNIHYEVKLDSGYTLKRHIDQLRRTENVNQVENSTQKPERRVTFQLPSVLVPAEQTPIAPGPTASELISPDLPVGETALRPPSDGDTKAKMFHHSPPIQGNIFMHAIVAMPCGDVDS</sequence>
<dbReference type="PANTHER" id="PTHR37984">
    <property type="entry name" value="PROTEIN CBG26694"/>
    <property type="match status" value="1"/>
</dbReference>
<comment type="caution">
    <text evidence="2">The sequence shown here is derived from an EMBL/GenBank/DDBJ whole genome shotgun (WGS) entry which is preliminary data.</text>
</comment>
<dbReference type="PANTHER" id="PTHR37984:SF5">
    <property type="entry name" value="PROTEIN NYNRIN-LIKE"/>
    <property type="match status" value="1"/>
</dbReference>
<dbReference type="Proteomes" id="UP000801492">
    <property type="component" value="Unassembled WGS sequence"/>
</dbReference>
<evidence type="ECO:0000313" key="3">
    <source>
        <dbReference type="Proteomes" id="UP000801492"/>
    </source>
</evidence>
<reference evidence="2" key="1">
    <citation type="submission" date="2019-08" db="EMBL/GenBank/DDBJ databases">
        <title>The genome of the North American firefly Photinus pyralis.</title>
        <authorList>
            <consortium name="Photinus pyralis genome working group"/>
            <person name="Fallon T.R."/>
            <person name="Sander Lower S.E."/>
            <person name="Weng J.-K."/>
        </authorList>
    </citation>
    <scope>NUCLEOTIDE SEQUENCE</scope>
    <source>
        <strain evidence="2">TRF0915ILg1</strain>
        <tissue evidence="2">Whole body</tissue>
    </source>
</reference>
<dbReference type="Pfam" id="PF07727">
    <property type="entry name" value="RVT_2"/>
    <property type="match status" value="1"/>
</dbReference>
<keyword evidence="3" id="KW-1185">Reference proteome</keyword>
<dbReference type="AlphaFoldDB" id="A0A8K0GFZ9"/>
<dbReference type="InterPro" id="IPR012337">
    <property type="entry name" value="RNaseH-like_sf"/>
</dbReference>
<feature type="domain" description="Reverse transcriptase Ty1/copia-type" evidence="1">
    <location>
        <begin position="56"/>
        <end position="120"/>
    </location>
</feature>
<dbReference type="Gene3D" id="3.30.420.10">
    <property type="entry name" value="Ribonuclease H-like superfamily/Ribonuclease H"/>
    <property type="match status" value="1"/>
</dbReference>
<dbReference type="SUPFAM" id="SSF53098">
    <property type="entry name" value="Ribonuclease H-like"/>
    <property type="match status" value="1"/>
</dbReference>
<evidence type="ECO:0000313" key="2">
    <source>
        <dbReference type="EMBL" id="KAF2896743.1"/>
    </source>
</evidence>
<dbReference type="EMBL" id="VTPC01004777">
    <property type="protein sequence ID" value="KAF2896743.1"/>
    <property type="molecule type" value="Genomic_DNA"/>
</dbReference>
<protein>
    <recommendedName>
        <fullName evidence="1">Reverse transcriptase Ty1/copia-type domain-containing protein</fullName>
    </recommendedName>
</protein>
<dbReference type="InterPro" id="IPR013103">
    <property type="entry name" value="RVT_2"/>
</dbReference>
<dbReference type="InterPro" id="IPR036397">
    <property type="entry name" value="RNaseH_sf"/>
</dbReference>